<dbReference type="EMBL" id="LGRX02002535">
    <property type="protein sequence ID" value="KAK3284029.1"/>
    <property type="molecule type" value="Genomic_DNA"/>
</dbReference>
<dbReference type="PANTHER" id="PTHR21027">
    <property type="entry name" value="TRNA-SPLICING ENDONUCLEASE SUBUNIT SEN54"/>
    <property type="match status" value="1"/>
</dbReference>
<proteinExistence type="predicted"/>
<organism evidence="2 3">
    <name type="scientific">Cymbomonas tetramitiformis</name>
    <dbReference type="NCBI Taxonomy" id="36881"/>
    <lineage>
        <taxon>Eukaryota</taxon>
        <taxon>Viridiplantae</taxon>
        <taxon>Chlorophyta</taxon>
        <taxon>Pyramimonadophyceae</taxon>
        <taxon>Pyramimonadales</taxon>
        <taxon>Pyramimonadaceae</taxon>
        <taxon>Cymbomonas</taxon>
    </lineage>
</organism>
<reference evidence="2 3" key="1">
    <citation type="journal article" date="2015" name="Genome Biol. Evol.">
        <title>Comparative Genomics of a Bacterivorous Green Alga Reveals Evolutionary Causalities and Consequences of Phago-Mixotrophic Mode of Nutrition.</title>
        <authorList>
            <person name="Burns J.A."/>
            <person name="Paasch A."/>
            <person name="Narechania A."/>
            <person name="Kim E."/>
        </authorList>
    </citation>
    <scope>NUCLEOTIDE SEQUENCE [LARGE SCALE GENOMIC DNA]</scope>
    <source>
        <strain evidence="2 3">PLY_AMNH</strain>
    </source>
</reference>
<protein>
    <recommendedName>
        <fullName evidence="4">tRNA-splicing endonuclease subunit Sen54 N-terminal domain-containing protein</fullName>
    </recommendedName>
</protein>
<dbReference type="GO" id="GO:0000214">
    <property type="term" value="C:tRNA-intron endonuclease complex"/>
    <property type="evidence" value="ECO:0007669"/>
    <property type="project" value="TreeGrafter"/>
</dbReference>
<dbReference type="AlphaFoldDB" id="A0AAE0LGL6"/>
<feature type="compositionally biased region" description="Basic and acidic residues" evidence="1">
    <location>
        <begin position="110"/>
        <end position="125"/>
    </location>
</feature>
<sequence>LLLLHNGEVLSIQAASALLTATGFPQEHYLVYAHLRRQGYIVKRWRAPWSVSHEFSYTSSSSAWTSNSQGLGVLADPCANPYSSLPPHDDCVCEWCEAVRRGDEQVQWDWKEEQQGEEEVVHGDESGGLGAAAEKPAGDSALNEAGSIEQNTYDLEGLDQPPSKRARQEVAEAVPGGREELLQVEVDSGASTGMLGGTTEVHPVSARQVEGERKYMAETATCMGGSVQTAEEQGETLLEAWNVPGKEEGTETVKESPGVPREDGDGKAVQQDTGHELQRRASPASLLMRAEKDSSCAGDVGQQDHAADGESWLYRGWWPQVLDAQHLWLSTAAQGSAMSDNMEHTSDKKRVMCPVFDIYLPKAQFSRRRPDAVNFQLCICSSRPPVLGEIVALERAYPDMQFKFSSVSDGIVVIFGMQTCWI</sequence>
<name>A0AAE0LGL6_9CHLO</name>
<keyword evidence="3" id="KW-1185">Reference proteome</keyword>
<feature type="compositionally biased region" description="Basic and acidic residues" evidence="1">
    <location>
        <begin position="245"/>
        <end position="266"/>
    </location>
</feature>
<evidence type="ECO:0000256" key="1">
    <source>
        <dbReference type="SAM" id="MobiDB-lite"/>
    </source>
</evidence>
<evidence type="ECO:0000313" key="3">
    <source>
        <dbReference type="Proteomes" id="UP001190700"/>
    </source>
</evidence>
<dbReference type="Proteomes" id="UP001190700">
    <property type="component" value="Unassembled WGS sequence"/>
</dbReference>
<feature type="region of interest" description="Disordered" evidence="1">
    <location>
        <begin position="243"/>
        <end position="303"/>
    </location>
</feature>
<feature type="region of interest" description="Disordered" evidence="1">
    <location>
        <begin position="110"/>
        <end position="137"/>
    </location>
</feature>
<comment type="caution">
    <text evidence="2">The sequence shown here is derived from an EMBL/GenBank/DDBJ whole genome shotgun (WGS) entry which is preliminary data.</text>
</comment>
<evidence type="ECO:0008006" key="4">
    <source>
        <dbReference type="Google" id="ProtNLM"/>
    </source>
</evidence>
<feature type="non-terminal residue" evidence="2">
    <location>
        <position position="1"/>
    </location>
</feature>
<dbReference type="GO" id="GO:0000379">
    <property type="term" value="P:tRNA-type intron splice site recognition and cleavage"/>
    <property type="evidence" value="ECO:0007669"/>
    <property type="project" value="TreeGrafter"/>
</dbReference>
<evidence type="ECO:0000313" key="2">
    <source>
        <dbReference type="EMBL" id="KAK3284029.1"/>
    </source>
</evidence>
<gene>
    <name evidence="2" type="ORF">CYMTET_8299</name>
</gene>
<dbReference type="PANTHER" id="PTHR21027:SF1">
    <property type="entry name" value="TRNA-SPLICING ENDONUCLEASE SUBUNIT SEN54"/>
    <property type="match status" value="1"/>
</dbReference>
<accession>A0AAE0LGL6</accession>
<dbReference type="InterPro" id="IPR024337">
    <property type="entry name" value="tRNA_splic_suSen54"/>
</dbReference>